<dbReference type="Gene3D" id="3.30.1840.10">
    <property type="entry name" value="Polyphosphate kinase middle domain"/>
    <property type="match status" value="1"/>
</dbReference>
<dbReference type="GO" id="GO:0008976">
    <property type="term" value="F:polyphosphate kinase activity"/>
    <property type="evidence" value="ECO:0007669"/>
    <property type="project" value="UniProtKB-EC"/>
</dbReference>
<evidence type="ECO:0000259" key="8">
    <source>
        <dbReference type="Pfam" id="PF02503"/>
    </source>
</evidence>
<evidence type="ECO:0000256" key="4">
    <source>
        <dbReference type="ARBA" id="ARBA00022777"/>
    </source>
</evidence>
<dbReference type="NCBIfam" id="NF003917">
    <property type="entry name" value="PRK05443.1-1"/>
    <property type="match status" value="1"/>
</dbReference>
<dbReference type="Gene3D" id="1.20.58.310">
    <property type="entry name" value="Polyphosphate kinase N-terminal domain"/>
    <property type="match status" value="1"/>
</dbReference>
<feature type="binding site" evidence="6">
    <location>
        <position position="591"/>
    </location>
    <ligand>
        <name>ATP</name>
        <dbReference type="ChEBI" id="CHEBI:30616"/>
    </ligand>
</feature>
<evidence type="ECO:0000256" key="7">
    <source>
        <dbReference type="RuleBase" id="RU003800"/>
    </source>
</evidence>
<dbReference type="PANTHER" id="PTHR30218:SF0">
    <property type="entry name" value="POLYPHOSPHATE KINASE"/>
    <property type="match status" value="1"/>
</dbReference>
<feature type="active site" description="Phosphohistidine intermediate" evidence="6">
    <location>
        <position position="434"/>
    </location>
</feature>
<dbReference type="InterPro" id="IPR036830">
    <property type="entry name" value="PP_kinase_middle_dom_sf"/>
</dbReference>
<dbReference type="InterPro" id="IPR025200">
    <property type="entry name" value="PPK_C_dom2"/>
</dbReference>
<reference evidence="12 13" key="1">
    <citation type="submission" date="2020-04" db="EMBL/GenBank/DDBJ databases">
        <authorList>
            <person name="Yoon J."/>
        </authorList>
    </citation>
    <scope>NUCLEOTIDE SEQUENCE [LARGE SCALE GENOMIC DNA]</scope>
    <source>
        <strain evidence="12 13">KMU-166</strain>
    </source>
</reference>
<evidence type="ECO:0000256" key="5">
    <source>
        <dbReference type="ARBA" id="ARBA00022840"/>
    </source>
</evidence>
<dbReference type="InterPro" id="IPR041108">
    <property type="entry name" value="PP_kinase_C_1"/>
</dbReference>
<dbReference type="EC" id="2.7.4.1" evidence="6 7"/>
<keyword evidence="5 6" id="KW-0067">ATP-binding</keyword>
<feature type="domain" description="Polyphosphate kinase C-terminal" evidence="11">
    <location>
        <begin position="331"/>
        <end position="494"/>
    </location>
</feature>
<evidence type="ECO:0000256" key="6">
    <source>
        <dbReference type="HAMAP-Rule" id="MF_00347"/>
    </source>
</evidence>
<comment type="caution">
    <text evidence="12">The sequence shown here is derived from an EMBL/GenBank/DDBJ whole genome shotgun (WGS) entry which is preliminary data.</text>
</comment>
<feature type="binding site" evidence="6">
    <location>
        <position position="48"/>
    </location>
    <ligand>
        <name>ATP</name>
        <dbReference type="ChEBI" id="CHEBI:30616"/>
    </ligand>
</feature>
<dbReference type="Proteomes" id="UP000765845">
    <property type="component" value="Unassembled WGS sequence"/>
</dbReference>
<feature type="domain" description="Polyphosphate kinase C-terminal" evidence="10">
    <location>
        <begin position="502"/>
        <end position="674"/>
    </location>
</feature>
<feature type="binding site" evidence="6">
    <location>
        <position position="467"/>
    </location>
    <ligand>
        <name>ATP</name>
        <dbReference type="ChEBI" id="CHEBI:30616"/>
    </ligand>
</feature>
<dbReference type="Pfam" id="PF02503">
    <property type="entry name" value="PP_kinase"/>
    <property type="match status" value="1"/>
</dbReference>
<accession>A0ABX1GIR3</accession>
<dbReference type="RefSeq" id="WP_168451610.1">
    <property type="nucleotide sequence ID" value="NZ_JAAWWK010000006.1"/>
</dbReference>
<feature type="binding site" evidence="6">
    <location>
        <position position="374"/>
    </location>
    <ligand>
        <name>Mg(2+)</name>
        <dbReference type="ChEBI" id="CHEBI:18420"/>
    </ligand>
</feature>
<proteinExistence type="inferred from homology"/>
<dbReference type="Pfam" id="PF13089">
    <property type="entry name" value="PP_kinase_N"/>
    <property type="match status" value="1"/>
</dbReference>
<dbReference type="PIRSF" id="PIRSF015589">
    <property type="entry name" value="PP_kinase"/>
    <property type="match status" value="1"/>
</dbReference>
<dbReference type="SUPFAM" id="SSF143724">
    <property type="entry name" value="PHP14-like"/>
    <property type="match status" value="1"/>
</dbReference>
<keyword evidence="3 6" id="KW-0547">Nucleotide-binding</keyword>
<comment type="catalytic activity">
    <reaction evidence="6 7">
        <text>[phosphate](n) + ATP = [phosphate](n+1) + ADP</text>
        <dbReference type="Rhea" id="RHEA:19573"/>
        <dbReference type="Rhea" id="RHEA-COMP:9859"/>
        <dbReference type="Rhea" id="RHEA-COMP:14280"/>
        <dbReference type="ChEBI" id="CHEBI:16838"/>
        <dbReference type="ChEBI" id="CHEBI:30616"/>
        <dbReference type="ChEBI" id="CHEBI:456216"/>
        <dbReference type="EC" id="2.7.4.1"/>
    </reaction>
</comment>
<comment type="similarity">
    <text evidence="6 7">Belongs to the polyphosphate kinase 1 (PPK1) family.</text>
</comment>
<keyword evidence="1 6" id="KW-0597">Phosphoprotein</keyword>
<evidence type="ECO:0000313" key="12">
    <source>
        <dbReference type="EMBL" id="NKI19114.1"/>
    </source>
</evidence>
<evidence type="ECO:0000256" key="3">
    <source>
        <dbReference type="ARBA" id="ARBA00022741"/>
    </source>
</evidence>
<keyword evidence="2 6" id="KW-0808">Transferase</keyword>
<feature type="domain" description="Polyphosphate kinase middle" evidence="8">
    <location>
        <begin position="121"/>
        <end position="304"/>
    </location>
</feature>
<dbReference type="InterPro" id="IPR025198">
    <property type="entry name" value="PPK_N_dom"/>
</dbReference>
<gene>
    <name evidence="12" type="primary">ppk1</name>
    <name evidence="6" type="synonym">ppk</name>
    <name evidence="12" type="ORF">HCU74_17025</name>
</gene>
<comment type="function">
    <text evidence="6 7">Catalyzes the reversible transfer of the terminal phosphate of ATP to form a long-chain polyphosphate (polyP).</text>
</comment>
<dbReference type="SUPFAM" id="SSF56024">
    <property type="entry name" value="Phospholipase D/nuclease"/>
    <property type="match status" value="2"/>
</dbReference>
<dbReference type="PANTHER" id="PTHR30218">
    <property type="entry name" value="POLYPHOSPHATE KINASE"/>
    <property type="match status" value="1"/>
</dbReference>
<comment type="PTM">
    <text evidence="6 7">An intermediate of this reaction is the autophosphorylated ppk in which a phosphate is covalently linked to a histidine residue through a N-P bond.</text>
</comment>
<organism evidence="12 13">
    <name type="scientific">Spongiibacter thalassae</name>
    <dbReference type="NCBI Taxonomy" id="2721624"/>
    <lineage>
        <taxon>Bacteria</taxon>
        <taxon>Pseudomonadati</taxon>
        <taxon>Pseudomonadota</taxon>
        <taxon>Gammaproteobacteria</taxon>
        <taxon>Cellvibrionales</taxon>
        <taxon>Spongiibacteraceae</taxon>
        <taxon>Spongiibacter</taxon>
    </lineage>
</organism>
<evidence type="ECO:0000259" key="11">
    <source>
        <dbReference type="Pfam" id="PF17941"/>
    </source>
</evidence>
<feature type="domain" description="Polyphosphate kinase N-terminal" evidence="9">
    <location>
        <begin position="11"/>
        <end position="111"/>
    </location>
</feature>
<dbReference type="Pfam" id="PF13090">
    <property type="entry name" value="PP_kinase_C"/>
    <property type="match status" value="1"/>
</dbReference>
<sequence>MGEEVVEQTWIAKELSWLSFNERVLQEAEDPNVPIIQRIRYLGIFSNNLDEFFRVRVADVRRLAAFSAPSKQEEYKLLLEQIRAKVLKLQQRFDAVYRANLKELGRRKIYVINEKQLDESQLDYARRYFHSHIQQELVPIILDDSNPIPELNDASIYLAIKLSYQEQVRFALLEIPTNRIDRFVRIPGRKGKQGKVLIALENIIRVCLPLVFRGIFPLDSAEAYTIKLTRDAELELGEEVTQTFVEKMMQSLKRRRKGDPVRFVYDAQMPNDLLEYLVKRLGLGRLDSMIPGGRYHNSKDFMRFPNLGPAYLDMKPLPKIPIPVIDRAENILSCMREQDILLFYPYHNFDYLTDLLKTAAIDPAVKSIRISLYRVASNSHVVDALLNAVANHKEVTVVVELQARFDEEANIALSQRLTDGGVNVILGVPGLKVHSKLISISRQEGSVQRYYSHVGTGNFNEKTASVYTDFSLLTYDQRIGDEVAKVFDFIAFTYKRHDFNHLAVSPLNSRERIIGRVEREIANARAGEECGITLKCNNLVDRELVDKLYEASQSGVPVRLIVRGMCSLVPGVKGLSENIEAISIVDGFLEHPRVYVFRNGGKPEYFISSADLMTRNIDFRVEVTCPIYDPKLQETLQDILDIQWADNVKARIIDASHTNSFRPRKKSKVKIRSQILIHKYLSTGKMPRLAKLDYRPNVELKSGKKRHKKKA</sequence>
<keyword evidence="6" id="KW-0460">Magnesium</keyword>
<evidence type="ECO:0000256" key="2">
    <source>
        <dbReference type="ARBA" id="ARBA00022679"/>
    </source>
</evidence>
<keyword evidence="13" id="KW-1185">Reference proteome</keyword>
<feature type="binding site" evidence="6">
    <location>
        <position position="404"/>
    </location>
    <ligand>
        <name>Mg(2+)</name>
        <dbReference type="ChEBI" id="CHEBI:18420"/>
    </ligand>
</feature>
<dbReference type="EMBL" id="JAAWWK010000006">
    <property type="protein sequence ID" value="NKI19114.1"/>
    <property type="molecule type" value="Genomic_DNA"/>
</dbReference>
<dbReference type="InterPro" id="IPR024953">
    <property type="entry name" value="PP_kinase_middle"/>
</dbReference>
<protein>
    <recommendedName>
        <fullName evidence="6 7">Polyphosphate kinase</fullName>
        <ecNumber evidence="6 7">2.7.4.1</ecNumber>
    </recommendedName>
    <alternativeName>
        <fullName evidence="6">ATP-polyphosphate phosphotransferase</fullName>
    </alternativeName>
    <alternativeName>
        <fullName evidence="6">Polyphosphoric acid kinase</fullName>
    </alternativeName>
</protein>
<evidence type="ECO:0000256" key="1">
    <source>
        <dbReference type="ARBA" id="ARBA00022553"/>
    </source>
</evidence>
<dbReference type="InterPro" id="IPR036832">
    <property type="entry name" value="PPK_N_dom_sf"/>
</dbReference>
<dbReference type="Gene3D" id="3.30.870.10">
    <property type="entry name" value="Endonuclease Chain A"/>
    <property type="match status" value="2"/>
</dbReference>
<dbReference type="NCBIfam" id="TIGR03705">
    <property type="entry name" value="poly_P_kin"/>
    <property type="match status" value="1"/>
</dbReference>
<dbReference type="Pfam" id="PF17941">
    <property type="entry name" value="PP_kinase_C_1"/>
    <property type="match status" value="1"/>
</dbReference>
<keyword evidence="6" id="KW-0479">Metal-binding</keyword>
<dbReference type="InterPro" id="IPR003414">
    <property type="entry name" value="PP_kinase"/>
</dbReference>
<keyword evidence="4 6" id="KW-0418">Kinase</keyword>
<evidence type="ECO:0000313" key="13">
    <source>
        <dbReference type="Proteomes" id="UP000765845"/>
    </source>
</evidence>
<dbReference type="CDD" id="cd09167">
    <property type="entry name" value="PLDc_EcPPK1_C2_like"/>
    <property type="match status" value="1"/>
</dbReference>
<name>A0ABX1GIR3_9GAMM</name>
<dbReference type="HAMAP" id="MF_00347">
    <property type="entry name" value="Polyphosphate_kinase"/>
    <property type="match status" value="1"/>
</dbReference>
<dbReference type="SUPFAM" id="SSF140356">
    <property type="entry name" value="PPK N-terminal domain-like"/>
    <property type="match status" value="1"/>
</dbReference>
<evidence type="ECO:0000259" key="10">
    <source>
        <dbReference type="Pfam" id="PF13090"/>
    </source>
</evidence>
<evidence type="ECO:0000259" key="9">
    <source>
        <dbReference type="Pfam" id="PF13089"/>
    </source>
</evidence>
<comment type="cofactor">
    <cofactor evidence="6">
        <name>Mg(2+)</name>
        <dbReference type="ChEBI" id="CHEBI:18420"/>
    </cofactor>
</comment>
<feature type="binding site" evidence="6">
    <location>
        <position position="563"/>
    </location>
    <ligand>
        <name>ATP</name>
        <dbReference type="ChEBI" id="CHEBI:30616"/>
    </ligand>
</feature>